<evidence type="ECO:0000256" key="2">
    <source>
        <dbReference type="ARBA" id="ARBA00013904"/>
    </source>
</evidence>
<dbReference type="OrthoDB" id="5462at10239"/>
<evidence type="ECO:0000256" key="3">
    <source>
        <dbReference type="ARBA" id="ARBA00022676"/>
    </source>
</evidence>
<evidence type="ECO:0000256" key="5">
    <source>
        <dbReference type="ARBA" id="ARBA00022729"/>
    </source>
</evidence>
<evidence type="ECO:0000256" key="1">
    <source>
        <dbReference type="ARBA" id="ARBA00009995"/>
    </source>
</evidence>
<keyword evidence="8" id="KW-1185">Reference proteome</keyword>
<dbReference type="Pfam" id="PF00201">
    <property type="entry name" value="UDPGT"/>
    <property type="match status" value="1"/>
</dbReference>
<keyword evidence="3 6" id="KW-0328">Glycosyltransferase</keyword>
<evidence type="ECO:0000256" key="6">
    <source>
        <dbReference type="RuleBase" id="RU003718"/>
    </source>
</evidence>
<dbReference type="FunFam" id="3.40.50.2000:FF:000021">
    <property type="entry name" value="UDP-glucuronosyltransferase"/>
    <property type="match status" value="1"/>
</dbReference>
<protein>
    <recommendedName>
        <fullName evidence="2">Ecdysteroid UDP-glucosyltransferase</fullName>
    </recommendedName>
</protein>
<comment type="similarity">
    <text evidence="1 6">Belongs to the UDP-glycosyltransferase family.</text>
</comment>
<sequence>MNITIVLFAIIFVCQNSVYSSNILAVFPTPAYSHHKIYKIYIQELARRGHNVYVINSSSGVNYTQKQQSYYGAITQFDVSMSEVDFKTLMSNATNKKIVGGVPTFDDYADLVKMYERQMNMPHVQRFINDRHLYKIDLIILEAFLDYTLVYSHLFNDAPVVQISPGFALAEHYETMGAVARHPVYYPNLWRENYRNLNSAQTVQEFIVEWKLKYDFERLTELQNEIIKQQFDEDAPSLQQLRDRVKLLLVNVHPIFDNNRPVPPSVQYLGSLHLHDQHKKKKPMDKYIDKFLNESFNGAVYVSFGTSISTRNINSNILNVLIETFRALSSYNVLWKHDLDEEYDYSLLPHNVLTQNWFDQHQVLKHKNVKVFVTQCGALSTAEAIDATVPLVGLPMMGDQMFMANKYEELGIGVRLNVNTLNSKNLVQAIKKVMLNTKYLENVKRLNKITNVQHNKPLQKAIQYTEHVLNTGGDDLKTTASNKDYNQYYMTHLYIPFISFLLIKYFMRH</sequence>
<dbReference type="GeneID" id="27429935"/>
<gene>
    <name evidence="7" type="primary">egt</name>
</gene>
<evidence type="ECO:0000313" key="8">
    <source>
        <dbReference type="Proteomes" id="UP000201861"/>
    </source>
</evidence>
<dbReference type="RefSeq" id="YP_009250101.1">
    <property type="nucleotide sequence ID" value="NC_029997.2"/>
</dbReference>
<dbReference type="CDD" id="cd03784">
    <property type="entry name" value="GT1_Gtf-like"/>
    <property type="match status" value="1"/>
</dbReference>
<dbReference type="InterPro" id="IPR050271">
    <property type="entry name" value="UDP-glycosyltransferase"/>
</dbReference>
<dbReference type="InterPro" id="IPR002213">
    <property type="entry name" value="UDP_glucos_trans"/>
</dbReference>
<evidence type="ECO:0000313" key="7">
    <source>
        <dbReference type="EMBL" id="AKR17395.1"/>
    </source>
</evidence>
<dbReference type="Gene3D" id="3.40.50.2000">
    <property type="entry name" value="Glycogen Phosphorylase B"/>
    <property type="match status" value="2"/>
</dbReference>
<dbReference type="Proteomes" id="UP000201861">
    <property type="component" value="Segment"/>
</dbReference>
<keyword evidence="4 6" id="KW-0808">Transferase</keyword>
<dbReference type="SUPFAM" id="SSF53756">
    <property type="entry name" value="UDP-Glycosyltransferase/glycogen phosphorylase"/>
    <property type="match status" value="1"/>
</dbReference>
<organism evidence="7 8">
    <name type="scientific">Urbanus proteus nucleopolyhedrovirus</name>
    <dbReference type="NCBI Taxonomy" id="1675866"/>
    <lineage>
        <taxon>Viruses</taxon>
        <taxon>Viruses incertae sedis</taxon>
        <taxon>Naldaviricetes</taxon>
        <taxon>Lefavirales</taxon>
        <taxon>Baculoviridae</taxon>
        <taxon>Alphabaculovirus</taxon>
        <taxon>Alphabaculovirus urprotei</taxon>
    </lineage>
</organism>
<accession>A0A161C6Z7</accession>
<name>A0A161C6Z7_9ABAC</name>
<dbReference type="PANTHER" id="PTHR48043:SF159">
    <property type="entry name" value="EG:EG0003.4 PROTEIN-RELATED"/>
    <property type="match status" value="1"/>
</dbReference>
<dbReference type="InterPro" id="IPR035595">
    <property type="entry name" value="UDP_glycos_trans_CS"/>
</dbReference>
<dbReference type="EMBL" id="KR011717">
    <property type="protein sequence ID" value="AKR17395.1"/>
    <property type="molecule type" value="Genomic_DNA"/>
</dbReference>
<proteinExistence type="inferred from homology"/>
<keyword evidence="5" id="KW-0732">Signal</keyword>
<dbReference type="PANTHER" id="PTHR48043">
    <property type="entry name" value="EG:EG0003.4 PROTEIN-RELATED"/>
    <property type="match status" value="1"/>
</dbReference>
<dbReference type="KEGG" id="vg:27429935"/>
<dbReference type="GO" id="GO:0008194">
    <property type="term" value="F:UDP-glycosyltransferase activity"/>
    <property type="evidence" value="ECO:0007669"/>
    <property type="project" value="InterPro"/>
</dbReference>
<reference evidence="7" key="1">
    <citation type="submission" date="2017-04" db="EMBL/GenBank/DDBJ databases">
        <title>Complete genome sequence of Urbanus proteus nucleopolyhedrovirus (UrprNPV).</title>
        <authorList>
            <person name="Santos E.R."/>
            <person name="Melo F.L."/>
            <person name="Sosa-Gomez D.R."/>
            <person name="Ribeiro B.M."/>
            <person name="Ardisson-Araujo D.M.P."/>
        </authorList>
    </citation>
    <scope>NUCLEOTIDE SEQUENCE [LARGE SCALE GENOMIC DNA]</scope>
    <source>
        <strain evidence="7">Southern Brazil</strain>
    </source>
</reference>
<evidence type="ECO:0000256" key="4">
    <source>
        <dbReference type="ARBA" id="ARBA00022679"/>
    </source>
</evidence>
<dbReference type="PROSITE" id="PS00375">
    <property type="entry name" value="UDPGT"/>
    <property type="match status" value="1"/>
</dbReference>